<sequence>MKKLIYLFPLLIVFLFQGCGDEVDSPASGSAKVNFYLVDAPGDFEEVWIEILAIRVLMNDAAEDDESEWIEVPYNENDRYVNLLTLVGEKSEFLGTEDLPEGEIKQIRLVLGDDNFVVIDGERSDLKTPSAQQSGLKIKVDEPVQSGQVYGLVIDFDVEKSIVVAGNSGNIILKPVLRAYMEESATGVMGQVLPVEAQPIGVKMVGAGEEYNTQVDDDGNFKILGVEDGLYSLEISPNNTYKALTIENVAVENGKIKVIDPIVLEVN</sequence>
<evidence type="ECO:0000259" key="1">
    <source>
        <dbReference type="Pfam" id="PF14321"/>
    </source>
</evidence>
<reference evidence="3" key="1">
    <citation type="journal article" date="2019" name="Int. J. Syst. Evol. Microbiol.">
        <title>The Global Catalogue of Microorganisms (GCM) 10K type strain sequencing project: providing services to taxonomists for standard genome sequencing and annotation.</title>
        <authorList>
            <consortium name="The Broad Institute Genomics Platform"/>
            <consortium name="The Broad Institute Genome Sequencing Center for Infectious Disease"/>
            <person name="Wu L."/>
            <person name="Ma J."/>
        </authorList>
    </citation>
    <scope>NUCLEOTIDE SEQUENCE [LARGE SCALE GENOMIC DNA]</scope>
    <source>
        <strain evidence="3">CCUG 60523</strain>
    </source>
</reference>
<protein>
    <submittedName>
        <fullName evidence="2">DUF4382 domain-containing protein</fullName>
    </submittedName>
</protein>
<organism evidence="2 3">
    <name type="scientific">Algoriphagus namhaensis</name>
    <dbReference type="NCBI Taxonomy" id="915353"/>
    <lineage>
        <taxon>Bacteria</taxon>
        <taxon>Pseudomonadati</taxon>
        <taxon>Bacteroidota</taxon>
        <taxon>Cytophagia</taxon>
        <taxon>Cytophagales</taxon>
        <taxon>Cyclobacteriaceae</taxon>
        <taxon>Algoriphagus</taxon>
    </lineage>
</organism>
<feature type="domain" description="DUF4382" evidence="1">
    <location>
        <begin position="31"/>
        <end position="175"/>
    </location>
</feature>
<dbReference type="SUPFAM" id="SSF49452">
    <property type="entry name" value="Starch-binding domain-like"/>
    <property type="match status" value="1"/>
</dbReference>
<evidence type="ECO:0000313" key="2">
    <source>
        <dbReference type="EMBL" id="MFC3880007.1"/>
    </source>
</evidence>
<proteinExistence type="predicted"/>
<dbReference type="RefSeq" id="WP_377904970.1">
    <property type="nucleotide sequence ID" value="NZ_JBHRZS010000006.1"/>
</dbReference>
<dbReference type="Proteomes" id="UP001595805">
    <property type="component" value="Unassembled WGS sequence"/>
</dbReference>
<dbReference type="Pfam" id="PF14321">
    <property type="entry name" value="DUF4382"/>
    <property type="match status" value="1"/>
</dbReference>
<dbReference type="EMBL" id="JBHRZS010000006">
    <property type="protein sequence ID" value="MFC3880007.1"/>
    <property type="molecule type" value="Genomic_DNA"/>
</dbReference>
<dbReference type="InterPro" id="IPR013784">
    <property type="entry name" value="Carb-bd-like_fold"/>
</dbReference>
<gene>
    <name evidence="2" type="ORF">ACFOSV_07465</name>
</gene>
<evidence type="ECO:0000313" key="3">
    <source>
        <dbReference type="Proteomes" id="UP001595805"/>
    </source>
</evidence>
<dbReference type="Gene3D" id="2.60.40.1120">
    <property type="entry name" value="Carboxypeptidase-like, regulatory domain"/>
    <property type="match status" value="1"/>
</dbReference>
<keyword evidence="3" id="KW-1185">Reference proteome</keyword>
<comment type="caution">
    <text evidence="2">The sequence shown here is derived from an EMBL/GenBank/DDBJ whole genome shotgun (WGS) entry which is preliminary data.</text>
</comment>
<name>A0ABV8APT1_9BACT</name>
<accession>A0ABV8APT1</accession>
<dbReference type="PROSITE" id="PS51257">
    <property type="entry name" value="PROKAR_LIPOPROTEIN"/>
    <property type="match status" value="1"/>
</dbReference>
<dbReference type="InterPro" id="IPR025491">
    <property type="entry name" value="DUF4382"/>
</dbReference>